<sequence length="413" mass="45823">MVDRIEDQRQAADAYARELASFADDLHVLHVDCGSPSYREVAAAARTEGRVSLSSSAISEAINGKRLPSLDFTLELVRQLAGPDQQTMDQWRERWKRVKLYQRQAAALKRGSPIQNKIGDNSNQPILGSDKEDLSAAHLEAERIIKQAQAQAEAIVEKARIQADEMTASATQMLLDATERGTIHVAAQLKLREHCRIALVGPPGSGKGTQSPFLSKLLDIPVLHIGELFRSNIRDSTRLGRVARRHMERGELIPDEVTVGMLKARLQDSDTEHGFILDGVPRTLGQAEALDELLASRPARIDAALNFEVGRDESFRRLVGRRICKNDSSHVAHILYAAPQKYGSCDVCGGPLYLREDDSRNVIARRWDVWRSQSEHVVQKYGSERRLVTISGVGTVSTVTERAISALNAYFGY</sequence>
<keyword evidence="3 5" id="KW-0547">Nucleotide-binding</keyword>
<dbReference type="PANTHER" id="PTHR23359">
    <property type="entry name" value="NUCLEOTIDE KINASE"/>
    <property type="match status" value="1"/>
</dbReference>
<dbReference type="EC" id="2.7.4.3" evidence="5 7"/>
<dbReference type="EMBL" id="AP017424">
    <property type="protein sequence ID" value="BAU82998.1"/>
    <property type="molecule type" value="Genomic_DNA"/>
</dbReference>
<evidence type="ECO:0000256" key="3">
    <source>
        <dbReference type="ARBA" id="ARBA00022741"/>
    </source>
</evidence>
<evidence type="ECO:0000313" key="11">
    <source>
        <dbReference type="Proteomes" id="UP000217676"/>
    </source>
</evidence>
<comment type="catalytic activity">
    <reaction evidence="5 7">
        <text>AMP + ATP = 2 ADP</text>
        <dbReference type="Rhea" id="RHEA:12973"/>
        <dbReference type="ChEBI" id="CHEBI:30616"/>
        <dbReference type="ChEBI" id="CHEBI:456215"/>
        <dbReference type="ChEBI" id="CHEBI:456216"/>
        <dbReference type="EC" id="2.7.4.3"/>
    </reaction>
</comment>
<feature type="binding site" evidence="5">
    <location>
        <begin position="204"/>
        <end position="209"/>
    </location>
    <ligand>
        <name>ATP</name>
        <dbReference type="ChEBI" id="CHEBI:30616"/>
    </ligand>
</feature>
<gene>
    <name evidence="5" type="primary">adk</name>
    <name evidence="10" type="ORF">SLA_2061</name>
</gene>
<proteinExistence type="inferred from homology"/>
<keyword evidence="2 5" id="KW-0545">Nucleotide biosynthesis</keyword>
<feature type="domain" description="Adenylate kinase active site lid" evidence="9">
    <location>
        <begin position="321"/>
        <end position="357"/>
    </location>
</feature>
<keyword evidence="11" id="KW-1185">Reference proteome</keyword>
<feature type="region of interest" description="NMP" evidence="5">
    <location>
        <begin position="224"/>
        <end position="253"/>
    </location>
</feature>
<evidence type="ECO:0000313" key="10">
    <source>
        <dbReference type="EMBL" id="BAU82998.1"/>
    </source>
</evidence>
<dbReference type="SUPFAM" id="SSF52540">
    <property type="entry name" value="P-loop containing nucleoside triphosphate hydrolases"/>
    <property type="match status" value="1"/>
</dbReference>
<dbReference type="InterPro" id="IPR006259">
    <property type="entry name" value="Adenyl_kin_sub"/>
</dbReference>
<evidence type="ECO:0000256" key="4">
    <source>
        <dbReference type="ARBA" id="ARBA00022777"/>
    </source>
</evidence>
<keyword evidence="8" id="KW-0175">Coiled coil</keyword>
<keyword evidence="1 5" id="KW-0808">Transferase</keyword>
<keyword evidence="5" id="KW-0963">Cytoplasm</keyword>
<keyword evidence="5 7" id="KW-0067">ATP-binding</keyword>
<feature type="binding site" evidence="5">
    <location>
        <position position="355"/>
    </location>
    <ligand>
        <name>AMP</name>
        <dbReference type="ChEBI" id="CHEBI:456215"/>
    </ligand>
</feature>
<dbReference type="Pfam" id="PF05191">
    <property type="entry name" value="ADK_lid"/>
    <property type="match status" value="1"/>
</dbReference>
<comment type="subunit">
    <text evidence="5 7">Monomer.</text>
</comment>
<evidence type="ECO:0000256" key="6">
    <source>
        <dbReference type="RuleBase" id="RU003330"/>
    </source>
</evidence>
<comment type="similarity">
    <text evidence="5 6">Belongs to the adenylate kinase family.</text>
</comment>
<comment type="pathway">
    <text evidence="5">Purine metabolism; AMP biosynthesis via salvage pathway; AMP from ADP: step 1/1.</text>
</comment>
<dbReference type="Pfam" id="PF00406">
    <property type="entry name" value="ADK"/>
    <property type="match status" value="1"/>
</dbReference>
<dbReference type="NCBIfam" id="TIGR01351">
    <property type="entry name" value="adk"/>
    <property type="match status" value="1"/>
</dbReference>
<dbReference type="KEGG" id="slau:SLA_2061"/>
<dbReference type="Proteomes" id="UP000217676">
    <property type="component" value="Chromosome"/>
</dbReference>
<feature type="binding site" evidence="5">
    <location>
        <position position="286"/>
    </location>
    <ligand>
        <name>AMP</name>
        <dbReference type="ChEBI" id="CHEBI:456215"/>
    </ligand>
</feature>
<dbReference type="InterPro" id="IPR007862">
    <property type="entry name" value="Adenylate_kinase_lid-dom"/>
</dbReference>
<evidence type="ECO:0000256" key="5">
    <source>
        <dbReference type="HAMAP-Rule" id="MF_00235"/>
    </source>
</evidence>
<dbReference type="HAMAP" id="MF_00235">
    <property type="entry name" value="Adenylate_kinase_Adk"/>
    <property type="match status" value="1"/>
</dbReference>
<feature type="binding site" evidence="5">
    <location>
        <position position="366"/>
    </location>
    <ligand>
        <name>AMP</name>
        <dbReference type="ChEBI" id="CHEBI:456215"/>
    </ligand>
</feature>
<dbReference type="GO" id="GO:0005737">
    <property type="term" value="C:cytoplasm"/>
    <property type="evidence" value="ECO:0007669"/>
    <property type="project" value="UniProtKB-SubCell"/>
</dbReference>
<dbReference type="InterPro" id="IPR027417">
    <property type="entry name" value="P-loop_NTPase"/>
</dbReference>
<dbReference type="UniPathway" id="UPA00588">
    <property type="reaction ID" value="UER00649"/>
</dbReference>
<dbReference type="GO" id="GO:0004017">
    <property type="term" value="F:AMP kinase activity"/>
    <property type="evidence" value="ECO:0007669"/>
    <property type="project" value="UniProtKB-UniRule"/>
</dbReference>
<comment type="function">
    <text evidence="5">Catalyzes the reversible transfer of the terminal phosphate group between ATP and AMP. Plays an important role in cellular energy homeostasis and in adenine nucleotide metabolism.</text>
</comment>
<dbReference type="SUPFAM" id="SSF57774">
    <property type="entry name" value="Microbial and mitochondrial ADK, insert 'zinc finger' domain"/>
    <property type="match status" value="1"/>
</dbReference>
<comment type="caution">
    <text evidence="5">Lacks conserved residue(s) required for the propagation of feature annotation.</text>
</comment>
<dbReference type="GO" id="GO:0005524">
    <property type="term" value="F:ATP binding"/>
    <property type="evidence" value="ECO:0007669"/>
    <property type="project" value="UniProtKB-UniRule"/>
</dbReference>
<name>A0A169NC99_STRLU</name>
<reference evidence="10 11" key="1">
    <citation type="journal article" date="2016" name="Genome Announc.">
        <title>Complete Genome Sequence of Thiostrepton-Producing Streptomyces laurentii ATCC 31255.</title>
        <authorList>
            <person name="Doi K."/>
            <person name="Fujino Y."/>
            <person name="Nagayoshi Y."/>
            <person name="Ohshima T."/>
            <person name="Ogata S."/>
        </authorList>
    </citation>
    <scope>NUCLEOTIDE SEQUENCE [LARGE SCALE GENOMIC DNA]</scope>
    <source>
        <strain evidence="10 11">ATCC 31255</strain>
    </source>
</reference>
<dbReference type="GO" id="GO:0044209">
    <property type="term" value="P:AMP salvage"/>
    <property type="evidence" value="ECO:0007669"/>
    <property type="project" value="UniProtKB-UniRule"/>
</dbReference>
<evidence type="ECO:0000259" key="9">
    <source>
        <dbReference type="Pfam" id="PF05191"/>
    </source>
</evidence>
<comment type="subcellular location">
    <subcellularLocation>
        <location evidence="5 7">Cytoplasm</location>
    </subcellularLocation>
</comment>
<feature type="binding site" evidence="5">
    <location>
        <begin position="251"/>
        <end position="253"/>
    </location>
    <ligand>
        <name>AMP</name>
        <dbReference type="ChEBI" id="CHEBI:456215"/>
    </ligand>
</feature>
<dbReference type="CDD" id="cd01428">
    <property type="entry name" value="ADK"/>
    <property type="match status" value="1"/>
</dbReference>
<dbReference type="Gene3D" id="3.40.50.300">
    <property type="entry name" value="P-loop containing nucleotide triphosphate hydrolases"/>
    <property type="match status" value="1"/>
</dbReference>
<feature type="binding site" evidence="5">
    <location>
        <position position="394"/>
    </location>
    <ligand>
        <name>ATP</name>
        <dbReference type="ChEBI" id="CHEBI:30616"/>
    </ligand>
</feature>
<evidence type="ECO:0000256" key="2">
    <source>
        <dbReference type="ARBA" id="ARBA00022727"/>
    </source>
</evidence>
<evidence type="ECO:0000256" key="8">
    <source>
        <dbReference type="SAM" id="Coils"/>
    </source>
</evidence>
<evidence type="ECO:0000256" key="1">
    <source>
        <dbReference type="ARBA" id="ARBA00022679"/>
    </source>
</evidence>
<comment type="domain">
    <text evidence="5">Consists of three domains, a large central CORE domain and two small peripheral domains, NMPbind and LID, which undergo movements during catalysis. The LID domain closes over the site of phosphoryl transfer upon ATP binding. Assembling and dissambling the active center during each catalytic cycle provides an effective means to prevent ATP hydrolysis.</text>
</comment>
<feature type="binding site" evidence="5">
    <location>
        <position position="230"/>
    </location>
    <ligand>
        <name>AMP</name>
        <dbReference type="ChEBI" id="CHEBI:456215"/>
    </ligand>
</feature>
<feature type="coiled-coil region" evidence="8">
    <location>
        <begin position="131"/>
        <end position="158"/>
    </location>
</feature>
<keyword evidence="4 5" id="KW-0418">Kinase</keyword>
<dbReference type="InterPro" id="IPR036193">
    <property type="entry name" value="ADK_active_lid_dom_sf"/>
</dbReference>
<feature type="binding site" evidence="5">
    <location>
        <position position="321"/>
    </location>
    <ligand>
        <name>ATP</name>
        <dbReference type="ChEBI" id="CHEBI:30616"/>
    </ligand>
</feature>
<dbReference type="PRINTS" id="PR00094">
    <property type="entry name" value="ADENYLTKNASE"/>
</dbReference>
<protein>
    <recommendedName>
        <fullName evidence="5 7">Adenylate kinase</fullName>
        <shortName evidence="5">AK</shortName>
        <ecNumber evidence="5 7">2.7.4.3</ecNumber>
    </recommendedName>
    <alternativeName>
        <fullName evidence="5">ATP-AMP transphosphorylase</fullName>
    </alternativeName>
    <alternativeName>
        <fullName evidence="5">ATP:AMP phosphotransferase</fullName>
    </alternativeName>
    <alternativeName>
        <fullName evidence="5">Adenylate monophosphate kinase</fullName>
    </alternativeName>
</protein>
<accession>A0A169NC99</accession>
<organism evidence="10 11">
    <name type="scientific">Streptomyces laurentii</name>
    <dbReference type="NCBI Taxonomy" id="39478"/>
    <lineage>
        <taxon>Bacteria</taxon>
        <taxon>Bacillati</taxon>
        <taxon>Actinomycetota</taxon>
        <taxon>Actinomycetes</taxon>
        <taxon>Kitasatosporales</taxon>
        <taxon>Streptomycetaceae</taxon>
        <taxon>Streptomyces</taxon>
    </lineage>
</organism>
<dbReference type="AlphaFoldDB" id="A0A169NC99"/>
<dbReference type="InterPro" id="IPR000850">
    <property type="entry name" value="Adenylat/UMP-CMP_kin"/>
</dbReference>
<evidence type="ECO:0000256" key="7">
    <source>
        <dbReference type="RuleBase" id="RU003331"/>
    </source>
</evidence>